<dbReference type="Gene3D" id="3.40.50.1820">
    <property type="entry name" value="alpha/beta hydrolase"/>
    <property type="match status" value="1"/>
</dbReference>
<gene>
    <name evidence="1" type="ORF">HZY91_06905</name>
</gene>
<dbReference type="RefSeq" id="WP_197115546.1">
    <property type="nucleotide sequence ID" value="NZ_JACBXQ010000004.1"/>
</dbReference>
<sequence length="204" mass="23016">MSQELIYEHIYQPGKEGESVFVLLHGTGGSEKDLIPIAREVDSDFGILAVKGDVEEEGKLRFFKRKALGLYDVEDLMMRGARLEQFIEAAANYYGFNLEQVILMGFSNGANIAINVLMRPDTVIRYGVLMAPMYPVAVGQDLDCSHQHVFISMGNDDPIVSREDSQRVVKLFENRGAQIEEFWVRGHEITPAVVTAIQEWLETF</sequence>
<dbReference type="GO" id="GO:0016787">
    <property type="term" value="F:hydrolase activity"/>
    <property type="evidence" value="ECO:0007669"/>
    <property type="project" value="UniProtKB-KW"/>
</dbReference>
<evidence type="ECO:0000313" key="2">
    <source>
        <dbReference type="Proteomes" id="UP000721415"/>
    </source>
</evidence>
<organism evidence="1 2">
    <name type="scientific">Facklamia lactis</name>
    <dbReference type="NCBI Taxonomy" id="2749967"/>
    <lineage>
        <taxon>Bacteria</taxon>
        <taxon>Bacillati</taxon>
        <taxon>Bacillota</taxon>
        <taxon>Bacilli</taxon>
        <taxon>Lactobacillales</taxon>
        <taxon>Aerococcaceae</taxon>
        <taxon>Facklamia</taxon>
    </lineage>
</organism>
<dbReference type="EMBL" id="JACBXQ010000004">
    <property type="protein sequence ID" value="MBG9986622.1"/>
    <property type="molecule type" value="Genomic_DNA"/>
</dbReference>
<proteinExistence type="predicted"/>
<dbReference type="InterPro" id="IPR029058">
    <property type="entry name" value="AB_hydrolase_fold"/>
</dbReference>
<keyword evidence="1" id="KW-0378">Hydrolase</keyword>
<reference evidence="1 2" key="1">
    <citation type="submission" date="2020-07" db="EMBL/GenBank/DDBJ databases">
        <title>Facklamia lactis sp. nov., isolated from raw milk.</title>
        <authorList>
            <person name="Doll E.V."/>
            <person name="Huptas C."/>
            <person name="Staib L."/>
            <person name="Wenning M."/>
            <person name="Scherer S."/>
        </authorList>
    </citation>
    <scope>NUCLEOTIDE SEQUENCE [LARGE SCALE GENOMIC DNA]</scope>
    <source>
        <strain evidence="1 2">DSM 111018</strain>
    </source>
</reference>
<accession>A0ABS0LRG1</accession>
<comment type="caution">
    <text evidence="1">The sequence shown here is derived from an EMBL/GenBank/DDBJ whole genome shotgun (WGS) entry which is preliminary data.</text>
</comment>
<name>A0ABS0LRG1_9LACT</name>
<evidence type="ECO:0000313" key="1">
    <source>
        <dbReference type="EMBL" id="MBG9986622.1"/>
    </source>
</evidence>
<dbReference type="SUPFAM" id="SSF53474">
    <property type="entry name" value="alpha/beta-Hydrolases"/>
    <property type="match status" value="1"/>
</dbReference>
<protein>
    <submittedName>
        <fullName evidence="1">Alpha/beta hydrolase</fullName>
    </submittedName>
</protein>
<keyword evidence="2" id="KW-1185">Reference proteome</keyword>
<dbReference type="Proteomes" id="UP000721415">
    <property type="component" value="Unassembled WGS sequence"/>
</dbReference>